<dbReference type="OrthoDB" id="9815677at2"/>
<dbReference type="KEGG" id="ahg:AHOG_26320"/>
<reference evidence="3 4" key="1">
    <citation type="submission" date="2017-07" db="EMBL/GenBank/DDBJ databases">
        <title>Complete genome sequence of Actinoalloteichus hoggarensis DSM 45943, type strain of Actinoalloteichus hoggarensis.</title>
        <authorList>
            <person name="Ruckert C."/>
            <person name="Nouioui I."/>
            <person name="Willmese J."/>
            <person name="van Wezel G."/>
            <person name="Klenk H.-P."/>
            <person name="Kalinowski J."/>
            <person name="Zotchev S.B."/>
        </authorList>
    </citation>
    <scope>NUCLEOTIDE SEQUENCE [LARGE SCALE GENOMIC DNA]</scope>
    <source>
        <strain evidence="3 4">DSM 45943</strain>
    </source>
</reference>
<protein>
    <recommendedName>
        <fullName evidence="2">Copper homeostasis protein cutC homolog</fullName>
    </recommendedName>
</protein>
<organism evidence="3 4">
    <name type="scientific">Actinoalloteichus hoggarensis</name>
    <dbReference type="NCBI Taxonomy" id="1470176"/>
    <lineage>
        <taxon>Bacteria</taxon>
        <taxon>Bacillati</taxon>
        <taxon>Actinomycetota</taxon>
        <taxon>Actinomycetes</taxon>
        <taxon>Pseudonocardiales</taxon>
        <taxon>Pseudonocardiaceae</taxon>
        <taxon>Actinoalloteichus</taxon>
    </lineage>
</organism>
<sequence>MADGLLEVIALDAVDAEAAQAGGADRLELVTNMAADGLTPDVATVRSVLAATDLPVRVMLRDAAGFLPRDLTGLRRSAARLREEGATEFVLGFLTTRGEVDEAACRALLAELDGCRWTFHRALDGAADRRVAWTRAETLGCDTVLTAGGPSGVSRDWHELLGFLDAAEPDRERLLIGGGLRATHVAPLRERGVRRFHVGGAVRPDWHSPIEVDEVRRWVELVHR</sequence>
<gene>
    <name evidence="3" type="primary">cutC</name>
    <name evidence="3" type="ORF">AHOG_26320</name>
</gene>
<accession>A0A221WBK8</accession>
<dbReference type="PANTHER" id="PTHR12598:SF0">
    <property type="entry name" value="COPPER HOMEOSTASIS PROTEIN CUTC HOMOLOG"/>
    <property type="match status" value="1"/>
</dbReference>
<dbReference type="RefSeq" id="WP_093943739.1">
    <property type="nucleotide sequence ID" value="NZ_CP022521.1"/>
</dbReference>
<dbReference type="SUPFAM" id="SSF110395">
    <property type="entry name" value="CutC-like"/>
    <property type="match status" value="1"/>
</dbReference>
<keyword evidence="4" id="KW-1185">Reference proteome</keyword>
<dbReference type="GO" id="GO:0005507">
    <property type="term" value="F:copper ion binding"/>
    <property type="evidence" value="ECO:0007669"/>
    <property type="project" value="TreeGrafter"/>
</dbReference>
<dbReference type="AlphaFoldDB" id="A0A221WBK8"/>
<dbReference type="Gene3D" id="3.20.20.380">
    <property type="entry name" value="Copper homeostasis (CutC) domain"/>
    <property type="match status" value="1"/>
</dbReference>
<comment type="similarity">
    <text evidence="1">Belongs to the CutC family.</text>
</comment>
<evidence type="ECO:0000256" key="2">
    <source>
        <dbReference type="ARBA" id="ARBA00019014"/>
    </source>
</evidence>
<dbReference type="InterPro" id="IPR036822">
    <property type="entry name" value="CutC-like_dom_sf"/>
</dbReference>
<dbReference type="Proteomes" id="UP000204221">
    <property type="component" value="Chromosome"/>
</dbReference>
<name>A0A221WBK8_9PSEU</name>
<evidence type="ECO:0000313" key="3">
    <source>
        <dbReference type="EMBL" id="ASO22869.1"/>
    </source>
</evidence>
<dbReference type="Pfam" id="PF03932">
    <property type="entry name" value="CutC"/>
    <property type="match status" value="1"/>
</dbReference>
<dbReference type="EMBL" id="CP022521">
    <property type="protein sequence ID" value="ASO22869.1"/>
    <property type="molecule type" value="Genomic_DNA"/>
</dbReference>
<proteinExistence type="inferred from homology"/>
<dbReference type="InterPro" id="IPR005627">
    <property type="entry name" value="CutC-like"/>
</dbReference>
<evidence type="ECO:0000256" key="1">
    <source>
        <dbReference type="ARBA" id="ARBA00007768"/>
    </source>
</evidence>
<dbReference type="PANTHER" id="PTHR12598">
    <property type="entry name" value="COPPER HOMEOSTASIS PROTEIN CUTC"/>
    <property type="match status" value="1"/>
</dbReference>
<evidence type="ECO:0000313" key="4">
    <source>
        <dbReference type="Proteomes" id="UP000204221"/>
    </source>
</evidence>